<dbReference type="Proteomes" id="UP001626550">
    <property type="component" value="Unassembled WGS sequence"/>
</dbReference>
<comment type="caution">
    <text evidence="2">The sequence shown here is derived from an EMBL/GenBank/DDBJ whole genome shotgun (WGS) entry which is preliminary data.</text>
</comment>
<organism evidence="2 3">
    <name type="scientific">Cichlidogyrus casuarinus</name>
    <dbReference type="NCBI Taxonomy" id="1844966"/>
    <lineage>
        <taxon>Eukaryota</taxon>
        <taxon>Metazoa</taxon>
        <taxon>Spiralia</taxon>
        <taxon>Lophotrochozoa</taxon>
        <taxon>Platyhelminthes</taxon>
        <taxon>Monogenea</taxon>
        <taxon>Monopisthocotylea</taxon>
        <taxon>Dactylogyridea</taxon>
        <taxon>Ancyrocephalidae</taxon>
        <taxon>Cichlidogyrus</taxon>
    </lineage>
</organism>
<evidence type="ECO:0000313" key="3">
    <source>
        <dbReference type="Proteomes" id="UP001626550"/>
    </source>
</evidence>
<evidence type="ECO:0000256" key="1">
    <source>
        <dbReference type="SAM" id="SignalP"/>
    </source>
</evidence>
<gene>
    <name evidence="2" type="ORF">Ciccas_002638</name>
</gene>
<feature type="chain" id="PRO_5044822497" evidence="1">
    <location>
        <begin position="23"/>
        <end position="78"/>
    </location>
</feature>
<keyword evidence="3" id="KW-1185">Reference proteome</keyword>
<sequence>MFGTLLLCYLLFSLWGNHLSQEAVIKSSNDTDYSNLDKSLQDLTRHDHDENDSEERKVIYTWVDKFFVRLFGVASGLS</sequence>
<accession>A0ABD2QH26</accession>
<keyword evidence="1" id="KW-0732">Signal</keyword>
<evidence type="ECO:0000313" key="2">
    <source>
        <dbReference type="EMBL" id="KAL3318703.1"/>
    </source>
</evidence>
<feature type="signal peptide" evidence="1">
    <location>
        <begin position="1"/>
        <end position="22"/>
    </location>
</feature>
<proteinExistence type="predicted"/>
<protein>
    <submittedName>
        <fullName evidence="2">Uncharacterized protein</fullName>
    </submittedName>
</protein>
<reference evidence="2 3" key="1">
    <citation type="submission" date="2024-11" db="EMBL/GenBank/DDBJ databases">
        <title>Adaptive evolution of stress response genes in parasites aligns with host niche diversity.</title>
        <authorList>
            <person name="Hahn C."/>
            <person name="Resl P."/>
        </authorList>
    </citation>
    <scope>NUCLEOTIDE SEQUENCE [LARGE SCALE GENOMIC DNA]</scope>
    <source>
        <strain evidence="2">EGGRZ-B1_66</strain>
        <tissue evidence="2">Body</tissue>
    </source>
</reference>
<dbReference type="EMBL" id="JBJKFK010000213">
    <property type="protein sequence ID" value="KAL3318703.1"/>
    <property type="molecule type" value="Genomic_DNA"/>
</dbReference>
<name>A0ABD2QH26_9PLAT</name>
<dbReference type="AlphaFoldDB" id="A0ABD2QH26"/>